<evidence type="ECO:0000259" key="8">
    <source>
        <dbReference type="PROSITE" id="PS51297"/>
    </source>
</evidence>
<comment type="subcellular location">
    <subcellularLocation>
        <location evidence="1">Nucleus</location>
    </subcellularLocation>
</comment>
<dbReference type="OrthoDB" id="1898716at2759"/>
<feature type="compositionally biased region" description="Basic and acidic residues" evidence="6">
    <location>
        <begin position="189"/>
        <end position="205"/>
    </location>
</feature>
<evidence type="ECO:0000256" key="6">
    <source>
        <dbReference type="SAM" id="MobiDB-lite"/>
    </source>
</evidence>
<name>A0A9Q0C414_9POAL</name>
<dbReference type="GO" id="GO:0005634">
    <property type="term" value="C:nucleus"/>
    <property type="evidence" value="ECO:0007669"/>
    <property type="project" value="UniProtKB-SubCell"/>
</dbReference>
<protein>
    <submittedName>
        <fullName evidence="9">Uncharacterized protein</fullName>
    </submittedName>
</protein>
<evidence type="ECO:0000256" key="5">
    <source>
        <dbReference type="ARBA" id="ARBA00023242"/>
    </source>
</evidence>
<evidence type="ECO:0000313" key="10">
    <source>
        <dbReference type="Proteomes" id="UP001151287"/>
    </source>
</evidence>
<organism evidence="9 10">
    <name type="scientific">Rhynchospora breviuscula</name>
    <dbReference type="NCBI Taxonomy" id="2022672"/>
    <lineage>
        <taxon>Eukaryota</taxon>
        <taxon>Viridiplantae</taxon>
        <taxon>Streptophyta</taxon>
        <taxon>Embryophyta</taxon>
        <taxon>Tracheophyta</taxon>
        <taxon>Spermatophyta</taxon>
        <taxon>Magnoliopsida</taxon>
        <taxon>Liliopsida</taxon>
        <taxon>Poales</taxon>
        <taxon>Cyperaceae</taxon>
        <taxon>Cyperoideae</taxon>
        <taxon>Rhynchosporeae</taxon>
        <taxon>Rhynchospora</taxon>
    </lineage>
</organism>
<feature type="domain" description="K-box" evidence="8">
    <location>
        <begin position="86"/>
        <end position="178"/>
    </location>
</feature>
<dbReference type="GO" id="GO:0000977">
    <property type="term" value="F:RNA polymerase II transcription regulatory region sequence-specific DNA binding"/>
    <property type="evidence" value="ECO:0007669"/>
    <property type="project" value="InterPro"/>
</dbReference>
<dbReference type="Pfam" id="PF00319">
    <property type="entry name" value="SRF-TF"/>
    <property type="match status" value="1"/>
</dbReference>
<feature type="region of interest" description="Disordered" evidence="6">
    <location>
        <begin position="189"/>
        <end position="222"/>
    </location>
</feature>
<dbReference type="GO" id="GO:0003700">
    <property type="term" value="F:DNA-binding transcription factor activity"/>
    <property type="evidence" value="ECO:0007669"/>
    <property type="project" value="InterPro"/>
</dbReference>
<dbReference type="CDD" id="cd00265">
    <property type="entry name" value="MADS_MEF2_like"/>
    <property type="match status" value="1"/>
</dbReference>
<keyword evidence="3" id="KW-0238">DNA-binding</keyword>
<accession>A0A9Q0C414</accession>
<dbReference type="Gene3D" id="3.40.1810.10">
    <property type="entry name" value="Transcription factor, MADS-box"/>
    <property type="match status" value="1"/>
</dbReference>
<keyword evidence="10" id="KW-1185">Reference proteome</keyword>
<dbReference type="PROSITE" id="PS51297">
    <property type="entry name" value="K_BOX"/>
    <property type="match status" value="1"/>
</dbReference>
<keyword evidence="4" id="KW-0804">Transcription</keyword>
<dbReference type="InterPro" id="IPR002100">
    <property type="entry name" value="TF_MADSbox"/>
</dbReference>
<feature type="compositionally biased region" description="Polar residues" evidence="6">
    <location>
        <begin position="212"/>
        <end position="222"/>
    </location>
</feature>
<evidence type="ECO:0000259" key="7">
    <source>
        <dbReference type="PROSITE" id="PS50066"/>
    </source>
</evidence>
<dbReference type="InterPro" id="IPR033896">
    <property type="entry name" value="MEF2-like_N"/>
</dbReference>
<dbReference type="PRINTS" id="PR00404">
    <property type="entry name" value="MADSDOMAIN"/>
</dbReference>
<reference evidence="9" key="1">
    <citation type="journal article" date="2022" name="Cell">
        <title>Repeat-based holocentromeres influence genome architecture and karyotype evolution.</title>
        <authorList>
            <person name="Hofstatter P.G."/>
            <person name="Thangavel G."/>
            <person name="Lux T."/>
            <person name="Neumann P."/>
            <person name="Vondrak T."/>
            <person name="Novak P."/>
            <person name="Zhang M."/>
            <person name="Costa L."/>
            <person name="Castellani M."/>
            <person name="Scott A."/>
            <person name="Toegelov H."/>
            <person name="Fuchs J."/>
            <person name="Mata-Sucre Y."/>
            <person name="Dias Y."/>
            <person name="Vanzela A.L.L."/>
            <person name="Huettel B."/>
            <person name="Almeida C.C.S."/>
            <person name="Simkova H."/>
            <person name="Souza G."/>
            <person name="Pedrosa-Harand A."/>
            <person name="Macas J."/>
            <person name="Mayer K.F.X."/>
            <person name="Houben A."/>
            <person name="Marques A."/>
        </authorList>
    </citation>
    <scope>NUCLEOTIDE SEQUENCE</scope>
    <source>
        <strain evidence="9">RhyBre1mFocal</strain>
    </source>
</reference>
<dbReference type="PANTHER" id="PTHR48019">
    <property type="entry name" value="SERUM RESPONSE FACTOR HOMOLOG"/>
    <property type="match status" value="1"/>
</dbReference>
<dbReference type="PROSITE" id="PS50066">
    <property type="entry name" value="MADS_BOX_2"/>
    <property type="match status" value="1"/>
</dbReference>
<feature type="domain" description="MADS-box" evidence="7">
    <location>
        <begin position="1"/>
        <end position="61"/>
    </location>
</feature>
<evidence type="ECO:0000313" key="9">
    <source>
        <dbReference type="EMBL" id="KAJ1686881.1"/>
    </source>
</evidence>
<dbReference type="SUPFAM" id="SSF55455">
    <property type="entry name" value="SRF-like"/>
    <property type="match status" value="1"/>
</dbReference>
<dbReference type="InterPro" id="IPR036879">
    <property type="entry name" value="TF_MADSbox_sf"/>
</dbReference>
<dbReference type="InterPro" id="IPR050142">
    <property type="entry name" value="MADS-box/MEF2_TF"/>
</dbReference>
<dbReference type="AlphaFoldDB" id="A0A9Q0C414"/>
<dbReference type="InterPro" id="IPR002487">
    <property type="entry name" value="TF_Kbox"/>
</dbReference>
<dbReference type="SMART" id="SM00432">
    <property type="entry name" value="MADS"/>
    <property type="match status" value="1"/>
</dbReference>
<evidence type="ECO:0000256" key="2">
    <source>
        <dbReference type="ARBA" id="ARBA00023015"/>
    </source>
</evidence>
<proteinExistence type="predicted"/>
<dbReference type="GO" id="GO:0046983">
    <property type="term" value="F:protein dimerization activity"/>
    <property type="evidence" value="ECO:0007669"/>
    <property type="project" value="InterPro"/>
</dbReference>
<dbReference type="EMBL" id="JAMQYH010000005">
    <property type="protein sequence ID" value="KAJ1686881.1"/>
    <property type="molecule type" value="Genomic_DNA"/>
</dbReference>
<dbReference type="GO" id="GO:0045944">
    <property type="term" value="P:positive regulation of transcription by RNA polymerase II"/>
    <property type="evidence" value="ECO:0007669"/>
    <property type="project" value="InterPro"/>
</dbReference>
<dbReference type="Proteomes" id="UP001151287">
    <property type="component" value="Unassembled WGS sequence"/>
</dbReference>
<dbReference type="PROSITE" id="PS00350">
    <property type="entry name" value="MADS_BOX_1"/>
    <property type="match status" value="1"/>
</dbReference>
<keyword evidence="2" id="KW-0805">Transcription regulation</keyword>
<sequence>MGRGKIPIKRIDNVTNRQVTFSKRRNGLMKKARELSILCEAEVGLVVFSSTGRLHEFASSSMKSTIARYNKAKEEAVDLLNVASEVKYWQKEVTGLRQELLDMQKNYRMLVGEELSGLRFGDLQAVENQLERSLHSIRKKKEQIYLGEIEELNRQGYSVHMENIELQKNFFLVNRENMELRKKVMLKEKYDKSNDSNKNDREDRGYVILHASSGSGASGRTD</sequence>
<comment type="caution">
    <text evidence="9">The sequence shown here is derived from an EMBL/GenBank/DDBJ whole genome shotgun (WGS) entry which is preliminary data.</text>
</comment>
<dbReference type="Pfam" id="PF01486">
    <property type="entry name" value="K-box"/>
    <property type="match status" value="1"/>
</dbReference>
<evidence type="ECO:0000256" key="3">
    <source>
        <dbReference type="ARBA" id="ARBA00023125"/>
    </source>
</evidence>
<keyword evidence="5" id="KW-0539">Nucleus</keyword>
<evidence type="ECO:0000256" key="4">
    <source>
        <dbReference type="ARBA" id="ARBA00023163"/>
    </source>
</evidence>
<evidence type="ECO:0000256" key="1">
    <source>
        <dbReference type="ARBA" id="ARBA00004123"/>
    </source>
</evidence>
<gene>
    <name evidence="9" type="ORF">LUZ63_018271</name>
</gene>